<keyword evidence="1" id="KW-0175">Coiled coil</keyword>
<dbReference type="GO" id="GO:0005509">
    <property type="term" value="F:calcium ion binding"/>
    <property type="evidence" value="ECO:0007669"/>
    <property type="project" value="InterPro"/>
</dbReference>
<feature type="region of interest" description="Disordered" evidence="2">
    <location>
        <begin position="2294"/>
        <end position="2337"/>
    </location>
</feature>
<evidence type="ECO:0000256" key="1">
    <source>
        <dbReference type="SAM" id="Coils"/>
    </source>
</evidence>
<dbReference type="InterPro" id="IPR002048">
    <property type="entry name" value="EF_hand_dom"/>
</dbReference>
<feature type="transmembrane region" description="Helical" evidence="3">
    <location>
        <begin position="123"/>
        <end position="147"/>
    </location>
</feature>
<organism evidence="5 6">
    <name type="scientific">Chlamydomonas eustigma</name>
    <dbReference type="NCBI Taxonomy" id="1157962"/>
    <lineage>
        <taxon>Eukaryota</taxon>
        <taxon>Viridiplantae</taxon>
        <taxon>Chlorophyta</taxon>
        <taxon>core chlorophytes</taxon>
        <taxon>Chlorophyceae</taxon>
        <taxon>CS clade</taxon>
        <taxon>Chlamydomonadales</taxon>
        <taxon>Chlamydomonadaceae</taxon>
        <taxon>Chlamydomonas</taxon>
    </lineage>
</organism>
<feature type="transmembrane region" description="Helical" evidence="3">
    <location>
        <begin position="2756"/>
        <end position="2780"/>
    </location>
</feature>
<feature type="domain" description="EF-hand" evidence="4">
    <location>
        <begin position="730"/>
        <end position="765"/>
    </location>
</feature>
<evidence type="ECO:0000313" key="6">
    <source>
        <dbReference type="Proteomes" id="UP000232323"/>
    </source>
</evidence>
<comment type="caution">
    <text evidence="5">The sequence shown here is derived from an EMBL/GenBank/DDBJ whole genome shotgun (WGS) entry which is preliminary data.</text>
</comment>
<feature type="compositionally biased region" description="Polar residues" evidence="2">
    <location>
        <begin position="2309"/>
        <end position="2337"/>
    </location>
</feature>
<keyword evidence="6" id="KW-1185">Reference proteome</keyword>
<feature type="region of interest" description="Disordered" evidence="2">
    <location>
        <begin position="3027"/>
        <end position="3063"/>
    </location>
</feature>
<feature type="compositionally biased region" description="Low complexity" evidence="2">
    <location>
        <begin position="2973"/>
        <end position="3005"/>
    </location>
</feature>
<feature type="region of interest" description="Disordered" evidence="2">
    <location>
        <begin position="2909"/>
        <end position="2947"/>
    </location>
</feature>
<evidence type="ECO:0000259" key="4">
    <source>
        <dbReference type="PROSITE" id="PS50222"/>
    </source>
</evidence>
<name>A0A250XE26_9CHLO</name>
<feature type="compositionally biased region" description="Polar residues" evidence="2">
    <location>
        <begin position="2909"/>
        <end position="2946"/>
    </location>
</feature>
<dbReference type="EMBL" id="BEGY01000063">
    <property type="protein sequence ID" value="GAX81306.1"/>
    <property type="molecule type" value="Genomic_DNA"/>
</dbReference>
<feature type="transmembrane region" description="Helical" evidence="3">
    <location>
        <begin position="3164"/>
        <end position="3189"/>
    </location>
</feature>
<sequence length="3247" mass="355471">MSSISEMSSNQVHPESEKVQALNVASEVKNNKISFDILNSGVQGVGNVFTLAGKGVMFAAKNVETGAMLVAKTAGDGAMMAAKTAGDGAKLATKTAKEIHDLKKKGALLAKLAQRESLAKLSLLTKIVVFLSLNASMLVYLFVLSLFNMQYLSVSQVSTTTGTTYSTSYSLKQSTGGFPLQVDDYYLPVSSQATPTEIAATTYKVHLLLDSVGDPGWNLQDILNVTRTYDTSLSYSKGYTKMIQNYKICASACVSSGGVPVDLEEVARNYSDIPYGFSFDDYYLDRNFLFPLIDPDFYAVSTSKYHDLGSFYGNWGQEPNATTIAYTAPTNQKYICNLGAPRKRLTGIVLKTSSCHVQVTSHAGSGYTLYSQSLMGSTAPTVAEVAVTNSTTGCQQFQLTVTVQGQSCPASFVPGVYQSCESSCALVVMKGVSARRVPIQVAADTSTSVNPSVLRIDDQFLVLDARYPWQSVSTKYIPDLLITGGAIAVDLYYARIGYISYTAGAGRFQASFVRLDFLNFNTTGTNFNNDVIIEDNRNTVLLYRNPSNFICAASPLVEQIPLDFLECDAADPNSVQQQAYMFYDTVVDGVITQTEFLDGLSRLGLSLGEGSLSLTANQAKQVLDTVFSSPDTTQATQAITMVDLSQRLQMVFPPFTTLYNTNSGIQDCFDNCTALGNTTPVCNNACMWRCQGTSINITEPTFGLCDPASGCQRTCGSPEWPMDRYSTANNNMDALALVISAFDVNYDGLISANELRGLLLQLYSNCTYLQLQSNLAVTSTTKYCAVAGAGQYVASSFSASSLYLNCNYTSGNPSTWRIKNMPANVSSLPRVDYGGYIPRECRPFPDYDPRLSGKAYDSTATSSSCPECFFMDGTRVPPQYYNRSTWDDTLYEDVMIYLRQVFTTADIGSYAIPYFNISDDTQYNIFAAKLLSPTVTSDRVSYQVFNLNIQSLSTLSFLGKKGMLFNPWCYAGTFLKIGASYSSGNSTGNLLAITDNSILYNTNGDGIIQNSHMPGFQKSTDPNTLGLLPCPPEWGNGIQGSTNFSYFEFANASIGLKWGQALPAFCMDERWPNGGQSGFYPNDFRVYGSLAGKPILPGCEPVTCLPRYNVSNGEGTIHAQVLPFEMDWKNATGAYQTMVQNCQGSDGTLKCFYKGYADNYDMSFAPQDLVTYQNIMLPCTSGQSSCSDTLMVYHMTGEGIPTHQLWFWVSRKVYMDVEPAYFYLMSGGTLVPEINHLYLRMSPAVCSSATGAVEYIDWRDSETTEVSNNELSMRLIRNSDLFYSFNSNLPGSSAANLSSNTGWYLKSVLREPFQNETLYYDSITADGITDTDPGYEDTSTGTVIGAGPSWRHKRVCNSSAHCYSSYYVYRDNCLVNRTVVTNVTGTPLSPCAFPNGTSAYANPALGENGPTFNETAYFGQFPTNLTSYQWYGSVDSLTPAGFLTRNQYVHMTGYAADNVTSYFYTKNRVALNNQQEATFADVTLGAASYNSTLLLLIILSLIIAVTCGLGAMVAIIFFGLKYLANVNIQLETVKKVQQQRITERTNDLFDMILKTKNDKILEYIDDQKTKGGLRHDDASAPLKMNNWMEKGADNSFYAYIADDAGSEDDDSEEDTFVCSELSTEEKNEILYVMEEQDYTSENVHRWNLNDMVKVWQKELKNRKSLLRKEEATPLEIFTILASNRPGLEILASGVQKNAFWKLPWRRTGNSTGSNEAALASQATITKQGSLVKQGSLIPLMANNTVDSTDQPTATTLTAAANSTSIAVAVALASKKSSSAQKMLDKEKEEAAKKEAQRKEERRIMMTGSFIERMAYANWKRVLRSLEFVRKAFMQNFPSPFKVLDTVIVHEVLIRLVNSLVTFMKVKGVFNHQLVPGEEIMLGLMSFQEEKKTRGEEQKVVACLKGLYVKDIQPNVAHSFLHRVSTITKTGSTYENGSKSRGKPLGEGMEQDEIVTQEASSSQLPAEDLGIFEDLAEEVPPRLEIDGSAATGVVAMTDDLRKELYAVKNVRVTVHKIPLQKKSAGNDVLEVFEDVGKGFQKLYKKLSQFVGGGNPQLTAHTSKLSGVKSSKLFSLEDDEDNENAYVVVVQEGMGAVIDSEAYNRADDENNRAGFSRSDTHQESSIWATRTIIMPCPALPSRQDPRKMQVGMVRTYMVVDENGPSYISIDTRGSEDGRDCMPVVEFRTTRRGFNSIYERWCNHNSLAMKEVLDEQGYLSDLNIEIIKRVVPRVKGMKLRRSAFMAALDQTIQEEEAELEGDVDHTTGSIQLDRPPSMTAKKMRKMTVDLERNIRSHTAAGNVNQPLIGASRPTTSTGAARPTTSYTGVKGPVNSSLSRQSLAPEISMHSTLPESGSVEHSVASVHKTSIRGGVSRVGSLDPTEVDSKEEPLRSVASLRKARTSPTGHDSADRDWSAEEVKGQGLSAGDPDGINGMPVIRCPQEDMETLLCRHNPMFEAVLRSDTPLARFFREECELTANFSSEYVDLETLISSFRGWMKFQQHLDTLTLRRQNTSKSPMSDCTDDVEVLETSHLQLPLNPNLEHLDLGQHLNVQTELKGALTAPSPASPQLDIGSCISPHGLNGALLVSLTLPNNGVDVSAGAAMEEDYKIYPEDVEAFGLKYAEEENYILLGVMIDLKDLDDDPEDANRLLWLALDAINVAVHTIFIWALAVPLAAACIAFLGVYGESTGIEHLLTFTLFREDPATFSKLYVQSFIKAIFIVALVWIAFCYIQLSVYYTLGDKYIKKAWFIAVQSLFWFYLLAMLAVLVAYLFEIITWLILGCVVDPSKYLPYSVATITLLIHTQTTFNRLKLEIKNFKAKVLEVVLGVFANKLRNAMEFAKKAAGSAKEFLDQAVEKAEGVKDLAMEQVEGVKDKVMGSMEKVQGQVMGEVSTIKGQVMKDISHVQGNVGSTLSSFPGATGSRPTSATRPASRNSRPDSASGNTMTVAPLNPALTKAMELFAMDPSQYATMHSQVSSAARPSSASRQQPTSAGSSSPPPSSSAAGAMSELLNFGRPAGYHRLATVDESYPQGGQPLGEATDPLSPAPVTTAAATNANSGGGGGGGNVPLLGINSVTGEPQALKPYQIYNLYSDDNDGLKYAGFVRLLDHLEIKINYDKRRELFARFCGKDDTLGYKEFEMVYATIQAQIIMNTLKEYGFTTGRLIILLCYAVTVLILIFVFIFVGVAAFTGAGTLGAVVNSLLAAGAGIGMNLKETNKTEDTSQVTVKIGDEEHTGGGTADPLSAAG</sequence>
<feature type="transmembrane region" description="Helical" evidence="3">
    <location>
        <begin position="2664"/>
        <end position="2684"/>
    </location>
</feature>
<dbReference type="OrthoDB" id="10690256at2759"/>
<evidence type="ECO:0000313" key="5">
    <source>
        <dbReference type="EMBL" id="GAX81306.1"/>
    </source>
</evidence>
<reference evidence="5 6" key="1">
    <citation type="submission" date="2017-08" db="EMBL/GenBank/DDBJ databases">
        <title>Acidophilic green algal genome provides insights into adaptation to an acidic environment.</title>
        <authorList>
            <person name="Hirooka S."/>
            <person name="Hirose Y."/>
            <person name="Kanesaki Y."/>
            <person name="Higuchi S."/>
            <person name="Fujiwara T."/>
            <person name="Onuma R."/>
            <person name="Era A."/>
            <person name="Ohbayashi R."/>
            <person name="Uzuka A."/>
            <person name="Nozaki H."/>
            <person name="Yoshikawa H."/>
            <person name="Miyagishima S.Y."/>
        </authorList>
    </citation>
    <scope>NUCLEOTIDE SEQUENCE [LARGE SCALE GENOMIC DNA]</scope>
    <source>
        <strain evidence="5 6">NIES-2499</strain>
    </source>
</reference>
<feature type="transmembrane region" description="Helical" evidence="3">
    <location>
        <begin position="2714"/>
        <end position="2735"/>
    </location>
</feature>
<feature type="transmembrane region" description="Helical" evidence="3">
    <location>
        <begin position="1493"/>
        <end position="1520"/>
    </location>
</feature>
<feature type="coiled-coil region" evidence="1">
    <location>
        <begin position="1776"/>
        <end position="1803"/>
    </location>
</feature>
<accession>A0A250XE26</accession>
<evidence type="ECO:0000256" key="3">
    <source>
        <dbReference type="SAM" id="Phobius"/>
    </source>
</evidence>
<dbReference type="InterPro" id="IPR011992">
    <property type="entry name" value="EF-hand-dom_pair"/>
</dbReference>
<evidence type="ECO:0000256" key="2">
    <source>
        <dbReference type="SAM" id="MobiDB-lite"/>
    </source>
</evidence>
<keyword evidence="3" id="KW-0472">Membrane</keyword>
<feature type="compositionally biased region" description="Low complexity" evidence="2">
    <location>
        <begin position="3046"/>
        <end position="3057"/>
    </location>
</feature>
<protein>
    <recommendedName>
        <fullName evidence="4">EF-hand domain-containing protein</fullName>
    </recommendedName>
</protein>
<feature type="region of interest" description="Disordered" evidence="2">
    <location>
        <begin position="2972"/>
        <end position="3005"/>
    </location>
</feature>
<keyword evidence="3" id="KW-0812">Transmembrane</keyword>
<proteinExistence type="predicted"/>
<keyword evidence="3" id="KW-1133">Transmembrane helix</keyword>
<dbReference type="PROSITE" id="PS50222">
    <property type="entry name" value="EF_HAND_2"/>
    <property type="match status" value="1"/>
</dbReference>
<dbReference type="Proteomes" id="UP000232323">
    <property type="component" value="Unassembled WGS sequence"/>
</dbReference>
<feature type="region of interest" description="Disordered" evidence="2">
    <location>
        <begin position="2370"/>
        <end position="2413"/>
    </location>
</feature>
<feature type="transmembrane region" description="Helical" evidence="3">
    <location>
        <begin position="3195"/>
        <end position="3213"/>
    </location>
</feature>
<dbReference type="SUPFAM" id="SSF47473">
    <property type="entry name" value="EF-hand"/>
    <property type="match status" value="1"/>
</dbReference>
<gene>
    <name evidence="5" type="ORF">CEUSTIGMA_g8737.t1</name>
</gene>